<protein>
    <submittedName>
        <fullName evidence="1">AlpA family phage regulatory protein</fullName>
    </submittedName>
</protein>
<evidence type="ECO:0000313" key="1">
    <source>
        <dbReference type="EMBL" id="RCV87501.1"/>
    </source>
</evidence>
<proteinExistence type="predicted"/>
<keyword evidence="2" id="KW-1185">Reference proteome</keyword>
<accession>A0A368TSC7</accession>
<dbReference type="RefSeq" id="WP_114480210.1">
    <property type="nucleotide sequence ID" value="NZ_QPII01000015.1"/>
</dbReference>
<dbReference type="EMBL" id="QPII01000015">
    <property type="protein sequence ID" value="RCV87501.1"/>
    <property type="molecule type" value="Genomic_DNA"/>
</dbReference>
<dbReference type="AlphaFoldDB" id="A0A368TSC7"/>
<reference evidence="1 2" key="1">
    <citation type="submission" date="2018-07" db="EMBL/GenBank/DDBJ databases">
        <title>Halomonas montanilacus sp. nov., isolated from Lake Pengyan on Tibetan Plateau.</title>
        <authorList>
            <person name="Lu H."/>
            <person name="Xing P."/>
            <person name="Wu Q."/>
        </authorList>
    </citation>
    <scope>NUCLEOTIDE SEQUENCE [LARGE SCALE GENOMIC DNA]</scope>
    <source>
        <strain evidence="1 2">PYC7W</strain>
    </source>
</reference>
<sequence>MTYVDVKFLRDRYQNSVPTIWRWARERKNGFPAPIKLGPNCTRWRLADLEAWEATREMAQ</sequence>
<dbReference type="OrthoDB" id="5297660at2"/>
<gene>
    <name evidence="1" type="ORF">DU505_17160</name>
</gene>
<evidence type="ECO:0000313" key="2">
    <source>
        <dbReference type="Proteomes" id="UP000252405"/>
    </source>
</evidence>
<dbReference type="Proteomes" id="UP000252405">
    <property type="component" value="Unassembled WGS sequence"/>
</dbReference>
<comment type="caution">
    <text evidence="1">The sequence shown here is derived from an EMBL/GenBank/DDBJ whole genome shotgun (WGS) entry which is preliminary data.</text>
</comment>
<name>A0A368TSC7_9GAMM</name>
<organism evidence="1 2">
    <name type="scientific">Billgrantia montanilacus</name>
    <dbReference type="NCBI Taxonomy" id="2282305"/>
    <lineage>
        <taxon>Bacteria</taxon>
        <taxon>Pseudomonadati</taxon>
        <taxon>Pseudomonadota</taxon>
        <taxon>Gammaproteobacteria</taxon>
        <taxon>Oceanospirillales</taxon>
        <taxon>Halomonadaceae</taxon>
        <taxon>Billgrantia</taxon>
    </lineage>
</organism>
<dbReference type="Gene3D" id="1.10.238.160">
    <property type="match status" value="1"/>
</dbReference>